<feature type="transmembrane region" description="Helical" evidence="1">
    <location>
        <begin position="99"/>
        <end position="117"/>
    </location>
</feature>
<proteinExistence type="predicted"/>
<accession>A0A2K9D7G1</accession>
<dbReference type="Pfam" id="PF10935">
    <property type="entry name" value="DUF2637"/>
    <property type="match status" value="1"/>
</dbReference>
<protein>
    <submittedName>
        <fullName evidence="2">DUF2637 domain-containing protein</fullName>
    </submittedName>
</protein>
<dbReference type="KEGG" id="mhos:CXR34_08855"/>
<dbReference type="EMBL" id="CP025299">
    <property type="protein sequence ID" value="AUG29545.1"/>
    <property type="molecule type" value="Genomic_DNA"/>
</dbReference>
<keyword evidence="1" id="KW-0812">Transmembrane</keyword>
<feature type="transmembrane region" description="Helical" evidence="1">
    <location>
        <begin position="123"/>
        <end position="142"/>
    </location>
</feature>
<dbReference type="AlphaFoldDB" id="A0A2K9D7G1"/>
<feature type="transmembrane region" description="Helical" evidence="1">
    <location>
        <begin position="56"/>
        <end position="79"/>
    </location>
</feature>
<keyword evidence="1" id="KW-0472">Membrane</keyword>
<reference evidence="2 3" key="1">
    <citation type="submission" date="2017-12" db="EMBL/GenBank/DDBJ databases">
        <title>Isolation and characterization of estrogens degradatiion strain Microbacterium hominis SJTG1.</title>
        <authorList>
            <person name="Xiong W."/>
            <person name="Yin C."/>
            <person name="Zheng D."/>
            <person name="Liang R."/>
        </authorList>
    </citation>
    <scope>NUCLEOTIDE SEQUENCE [LARGE SCALE GENOMIC DNA]</scope>
    <source>
        <strain evidence="2 3">SJTG1</strain>
    </source>
</reference>
<evidence type="ECO:0000256" key="1">
    <source>
        <dbReference type="SAM" id="Phobius"/>
    </source>
</evidence>
<dbReference type="Proteomes" id="UP000233276">
    <property type="component" value="Chromosome"/>
</dbReference>
<evidence type="ECO:0000313" key="3">
    <source>
        <dbReference type="Proteomes" id="UP000233276"/>
    </source>
</evidence>
<name>A0A2K9D7G1_9MICO</name>
<dbReference type="InterPro" id="IPR021235">
    <property type="entry name" value="DUF2637"/>
</dbReference>
<gene>
    <name evidence="2" type="ORF">CXR34_08855</name>
</gene>
<keyword evidence="1" id="KW-1133">Transmembrane helix</keyword>
<sequence length="259" mass="28231">MSVPGGAVKRTAQISPDRLTVGFFAISLVIIVMASSMVFSYVGIAEAAAWTGVPSGIHVIAPIFIDGAIITYTVSLTIFEWRREDRRMIRHTKRVLRGFTALSVGLNFAHTASYWRWDFTAYEAWFGSLISISAPIAALLSAEEVVRLAFRRRAIAASEEQPSTPIEPTIADVTWLEPRTSSATSTPTPPEEAFITVPIGTPVPAEAPALDTADVIAEAERLTKESAFDQPEHDGIVRYPAQGEVLLRFNDDGAVSREL</sequence>
<organism evidence="2 3">
    <name type="scientific">Microbacterium hominis</name>
    <dbReference type="NCBI Taxonomy" id="162426"/>
    <lineage>
        <taxon>Bacteria</taxon>
        <taxon>Bacillati</taxon>
        <taxon>Actinomycetota</taxon>
        <taxon>Actinomycetes</taxon>
        <taxon>Micrococcales</taxon>
        <taxon>Microbacteriaceae</taxon>
        <taxon>Microbacterium</taxon>
    </lineage>
</organism>
<evidence type="ECO:0000313" key="2">
    <source>
        <dbReference type="EMBL" id="AUG29545.1"/>
    </source>
</evidence>
<feature type="transmembrane region" description="Helical" evidence="1">
    <location>
        <begin position="21"/>
        <end position="44"/>
    </location>
</feature>